<gene>
    <name evidence="2" type="ORF">HNQ39_001857</name>
</gene>
<evidence type="ECO:0000259" key="1">
    <source>
        <dbReference type="Pfam" id="PF06439"/>
    </source>
</evidence>
<evidence type="ECO:0000313" key="3">
    <source>
        <dbReference type="Proteomes" id="UP000520814"/>
    </source>
</evidence>
<dbReference type="InterPro" id="IPR010496">
    <property type="entry name" value="AL/BT2_dom"/>
</dbReference>
<dbReference type="RefSeq" id="WP_184194304.1">
    <property type="nucleotide sequence ID" value="NZ_JACHGW010000002.1"/>
</dbReference>
<organism evidence="2 3">
    <name type="scientific">Armatimonas rosea</name>
    <dbReference type="NCBI Taxonomy" id="685828"/>
    <lineage>
        <taxon>Bacteria</taxon>
        <taxon>Bacillati</taxon>
        <taxon>Armatimonadota</taxon>
        <taxon>Armatimonadia</taxon>
        <taxon>Armatimonadales</taxon>
        <taxon>Armatimonadaceae</taxon>
        <taxon>Armatimonas</taxon>
    </lineage>
</organism>
<feature type="domain" description="3-keto-alpha-glucoside-1,2-lyase/3-keto-2-hydroxy-glucal hydratase" evidence="1">
    <location>
        <begin position="47"/>
        <end position="232"/>
    </location>
</feature>
<dbReference type="PANTHER" id="PTHR33546">
    <property type="entry name" value="LARGE, MULTIFUNCTIONAL SECRETED PROTEIN-RELATED"/>
    <property type="match status" value="1"/>
</dbReference>
<dbReference type="PANTHER" id="PTHR33546:SF1">
    <property type="entry name" value="LARGE, MULTIFUNCTIONAL SECRETED PROTEIN"/>
    <property type="match status" value="1"/>
</dbReference>
<protein>
    <recommendedName>
        <fullName evidence="1">3-keto-alpha-glucoside-1,2-lyase/3-keto-2-hydroxy-glucal hydratase domain-containing protein</fullName>
    </recommendedName>
</protein>
<dbReference type="Gene3D" id="2.60.120.560">
    <property type="entry name" value="Exo-inulinase, domain 1"/>
    <property type="match status" value="1"/>
</dbReference>
<sequence length="234" mass="26173">MRFFQDGYTDTPFLPGGKWRVHDKFRPRPAVVTPPKEGPFTPPPADAKVLFDGTNTDAWTRPWKIEDGAMVVTKGLGSNETKEKFGDMQLHLEFATPVEVKGNGQGRGNSGVIIQGRYEIQVLDSYNNETYADGQCGAVYGQNPPLVNACRKPGEWQAYDILYTAPKFAADGKLESPAYVTVIHNGILLHNHREILWPVAHRDVNKYAAHGPAPLQLQDHGNPTRFRNIWIRPL</sequence>
<dbReference type="GO" id="GO:0016787">
    <property type="term" value="F:hydrolase activity"/>
    <property type="evidence" value="ECO:0007669"/>
    <property type="project" value="InterPro"/>
</dbReference>
<name>A0A7W9SNX6_ARMRO</name>
<comment type="caution">
    <text evidence="2">The sequence shown here is derived from an EMBL/GenBank/DDBJ whole genome shotgun (WGS) entry which is preliminary data.</text>
</comment>
<dbReference type="AlphaFoldDB" id="A0A7W9SNX6"/>
<accession>A0A7W9SNX6</accession>
<keyword evidence="3" id="KW-1185">Reference proteome</keyword>
<dbReference type="Pfam" id="PF06439">
    <property type="entry name" value="3keto-disac_hyd"/>
    <property type="match status" value="1"/>
</dbReference>
<dbReference type="EMBL" id="JACHGW010000002">
    <property type="protein sequence ID" value="MBB6050066.1"/>
    <property type="molecule type" value="Genomic_DNA"/>
</dbReference>
<evidence type="ECO:0000313" key="2">
    <source>
        <dbReference type="EMBL" id="MBB6050066.1"/>
    </source>
</evidence>
<reference evidence="2 3" key="1">
    <citation type="submission" date="2020-08" db="EMBL/GenBank/DDBJ databases">
        <title>Genomic Encyclopedia of Type Strains, Phase IV (KMG-IV): sequencing the most valuable type-strain genomes for metagenomic binning, comparative biology and taxonomic classification.</title>
        <authorList>
            <person name="Goeker M."/>
        </authorList>
    </citation>
    <scope>NUCLEOTIDE SEQUENCE [LARGE SCALE GENOMIC DNA]</scope>
    <source>
        <strain evidence="2 3">DSM 23562</strain>
    </source>
</reference>
<dbReference type="Proteomes" id="UP000520814">
    <property type="component" value="Unassembled WGS sequence"/>
</dbReference>
<proteinExistence type="predicted"/>